<evidence type="ECO:0000256" key="4">
    <source>
        <dbReference type="ARBA" id="ARBA00022679"/>
    </source>
</evidence>
<organism evidence="11 12">
    <name type="scientific">Pristionchus pacificus</name>
    <name type="common">Parasitic nematode worm</name>
    <dbReference type="NCBI Taxonomy" id="54126"/>
    <lineage>
        <taxon>Eukaryota</taxon>
        <taxon>Metazoa</taxon>
        <taxon>Ecdysozoa</taxon>
        <taxon>Nematoda</taxon>
        <taxon>Chromadorea</taxon>
        <taxon>Rhabditida</taxon>
        <taxon>Rhabditina</taxon>
        <taxon>Diplogasteromorpha</taxon>
        <taxon>Diplogasteroidea</taxon>
        <taxon>Neodiplogasteridae</taxon>
        <taxon>Pristionchus</taxon>
    </lineage>
</organism>
<feature type="region of interest" description="Disordered" evidence="10">
    <location>
        <begin position="397"/>
        <end position="417"/>
    </location>
</feature>
<comment type="similarity">
    <text evidence="2">Belongs to the glycosyltransferase 31 family.</text>
</comment>
<feature type="compositionally biased region" description="Low complexity" evidence="10">
    <location>
        <begin position="674"/>
        <end position="689"/>
    </location>
</feature>
<feature type="region of interest" description="Disordered" evidence="10">
    <location>
        <begin position="883"/>
        <end position="915"/>
    </location>
</feature>
<accession>A0A8R1UB87</accession>
<keyword evidence="3" id="KW-0328">Glycosyltransferase</keyword>
<feature type="compositionally biased region" description="Low complexity" evidence="10">
    <location>
        <begin position="328"/>
        <end position="341"/>
    </location>
</feature>
<feature type="compositionally biased region" description="Polar residues" evidence="10">
    <location>
        <begin position="505"/>
        <end position="530"/>
    </location>
</feature>
<feature type="compositionally biased region" description="Basic and acidic residues" evidence="10">
    <location>
        <begin position="739"/>
        <end position="748"/>
    </location>
</feature>
<evidence type="ECO:0000256" key="1">
    <source>
        <dbReference type="ARBA" id="ARBA00004323"/>
    </source>
</evidence>
<dbReference type="AlphaFoldDB" id="A0A2A6D0E5"/>
<feature type="region of interest" description="Disordered" evidence="10">
    <location>
        <begin position="328"/>
        <end position="366"/>
    </location>
</feature>
<feature type="compositionally biased region" description="Basic and acidic residues" evidence="10">
    <location>
        <begin position="606"/>
        <end position="619"/>
    </location>
</feature>
<dbReference type="PANTHER" id="PTHR11214:SF364">
    <property type="entry name" value="HEXOSYLTRANSFERASE"/>
    <property type="match status" value="1"/>
</dbReference>
<evidence type="ECO:0000256" key="7">
    <source>
        <dbReference type="ARBA" id="ARBA00022989"/>
    </source>
</evidence>
<evidence type="ECO:0000256" key="10">
    <source>
        <dbReference type="SAM" id="MobiDB-lite"/>
    </source>
</evidence>
<sequence>MRLSIIRRIIFSLLITSLILLFTSSFFSSTILKCDRVKPNLRNYPVVIVNHSDVSSHPKRSRKVSFLISPISSICYSNIVVIHSHFANTQERIRLRNIFMRTSFRFLFVLGIESSRSTETLRDESNEFNDLLVVDIEEDYHNITYKAQSWIRYLHEKCADVKWIVKVYNFQDYCNLCIYRNKFSMDDDVEVNPSLLRSLLSNYQHYSKVLIGRVYLDNRVVRNNQSKWFLSHSEYKSSHLGEYLQGMSYVISGDLLSIMRENIDKVQFLWMDDWYVTHALLNGTSSSLIDISPHVGSANSRDEVGELKRRKEQLIFMHLRPKEEYSLSFSSDSFGKSSWMGSRKKSSKMSRKSKKSRKSRKVEVQLSERDRIENEVHSLLPDNRKVVRSEAKKLFEEDESDLITDRTPETPYNSDKELDEDVDLTTSNELNHNDLLAALNMVESNTNIESNKEAKKSQSSYEPIDNATLQTAIPLIPFPPPTNGPPLSQKFSLGAVVAPPHGMSVQPSDFKSPLSSKTGDARSHTYSSSLGGSLVDQKLKSINRYSSLQNSTTSASSSSTTSLNSKTGMDQSLLSRIYRLHLRLEYQSNISLNSETGSNTSGNLPSDDRKDTRTDRSENKSVTGIPSPAVSTTSLVSQTFSPMSSSPSTGSSSLVSQTMSPLKESTMKEDKKIISPSIPIIKMPHSIPSTTRSQTGSPIRSVNPKMPIDGNTSSTRSPIQFTPSPDTRQDIDPSSQTPVREKPQDFSRRSQRGQPIKNDSSLYQPSGIYNSKGEFFPQDQTLDDIPDIPSEKSERSPPMVTAKESMSSTSLSITSLPNRIYGDTDDEIGAKSDKQFVGRMTLKKNKKNEAGFEFEAKEPKEMKSKPRTPRKLKITNIFGGADRKYIPPVRRKKTDRSKQPTVSSHPPPLPDDSRAQLSTVVNTPKLHRNTDLLLAESLPLSVTKKSDRSIPSSSFNPTQISFLRTENSLLPSIPQSPSLTPSITHSPTPTTSPAAKSPVSIKKDKKIERTLLSPVANSPIQSKKKSKKRGGKKESIGRKNRKTEQKNTPQERVIYTRKPISPTIGTPKRKWQDVHKKKKEREDKSKKEREITKKSDKKSKERVEKNGSEKTNGPFYQQLVYSSYVTNGLNVSCYNYDEREEEKKKSPAIT</sequence>
<evidence type="ECO:0000256" key="5">
    <source>
        <dbReference type="ARBA" id="ARBA00022692"/>
    </source>
</evidence>
<keyword evidence="7" id="KW-1133">Transmembrane helix</keyword>
<keyword evidence="5" id="KW-0812">Transmembrane</keyword>
<evidence type="ECO:0000313" key="12">
    <source>
        <dbReference type="Proteomes" id="UP000005239"/>
    </source>
</evidence>
<feature type="compositionally biased region" description="Basic residues" evidence="10">
    <location>
        <begin position="1022"/>
        <end position="1031"/>
    </location>
</feature>
<feature type="compositionally biased region" description="Low complexity" evidence="10">
    <location>
        <begin position="971"/>
        <end position="993"/>
    </location>
</feature>
<feature type="region of interest" description="Disordered" evidence="10">
    <location>
        <begin position="592"/>
        <end position="811"/>
    </location>
</feature>
<evidence type="ECO:0000256" key="8">
    <source>
        <dbReference type="ARBA" id="ARBA00023034"/>
    </source>
</evidence>
<keyword evidence="9" id="KW-0472">Membrane</keyword>
<feature type="compositionally biased region" description="Polar residues" evidence="10">
    <location>
        <begin position="690"/>
        <end position="700"/>
    </location>
</feature>
<keyword evidence="6" id="KW-0735">Signal-anchor</keyword>
<reference evidence="12" key="1">
    <citation type="journal article" date="2008" name="Nat. Genet.">
        <title>The Pristionchus pacificus genome provides a unique perspective on nematode lifestyle and parasitism.</title>
        <authorList>
            <person name="Dieterich C."/>
            <person name="Clifton S.W."/>
            <person name="Schuster L.N."/>
            <person name="Chinwalla A."/>
            <person name="Delehaunty K."/>
            <person name="Dinkelacker I."/>
            <person name="Fulton L."/>
            <person name="Fulton R."/>
            <person name="Godfrey J."/>
            <person name="Minx P."/>
            <person name="Mitreva M."/>
            <person name="Roeseler W."/>
            <person name="Tian H."/>
            <person name="Witte H."/>
            <person name="Yang S.P."/>
            <person name="Wilson R.K."/>
            <person name="Sommer R.J."/>
        </authorList>
    </citation>
    <scope>NUCLEOTIDE SEQUENCE [LARGE SCALE GENOMIC DNA]</scope>
    <source>
        <strain evidence="12">PS312</strain>
    </source>
</reference>
<feature type="region of interest" description="Disordered" evidence="10">
    <location>
        <begin position="547"/>
        <end position="567"/>
    </location>
</feature>
<dbReference type="InterPro" id="IPR002659">
    <property type="entry name" value="Glyco_trans_31"/>
</dbReference>
<keyword evidence="8" id="KW-0333">Golgi apparatus</keyword>
<feature type="compositionally biased region" description="Polar residues" evidence="10">
    <location>
        <begin position="710"/>
        <end position="738"/>
    </location>
</feature>
<evidence type="ECO:0000313" key="11">
    <source>
        <dbReference type="EnsemblMetazoa" id="PPA17419.1"/>
    </source>
</evidence>
<feature type="compositionally biased region" description="Basic residues" evidence="10">
    <location>
        <begin position="342"/>
        <end position="360"/>
    </location>
</feature>
<dbReference type="GO" id="GO:0016758">
    <property type="term" value="F:hexosyltransferase activity"/>
    <property type="evidence" value="ECO:0007669"/>
    <property type="project" value="InterPro"/>
</dbReference>
<feature type="compositionally biased region" description="Polar residues" evidence="10">
    <location>
        <begin position="620"/>
        <end position="635"/>
    </location>
</feature>
<comment type="subcellular location">
    <subcellularLocation>
        <location evidence="1">Golgi apparatus membrane</location>
        <topology evidence="1">Single-pass type II membrane protein</topology>
    </subcellularLocation>
</comment>
<feature type="compositionally biased region" description="Low complexity" evidence="10">
    <location>
        <begin position="547"/>
        <end position="565"/>
    </location>
</feature>
<evidence type="ECO:0000256" key="6">
    <source>
        <dbReference type="ARBA" id="ARBA00022968"/>
    </source>
</evidence>
<feature type="region of interest" description="Disordered" evidence="10">
    <location>
        <begin position="971"/>
        <end position="1116"/>
    </location>
</feature>
<dbReference type="Proteomes" id="UP000005239">
    <property type="component" value="Unassembled WGS sequence"/>
</dbReference>
<feature type="compositionally biased region" description="Basic and acidic residues" evidence="10">
    <location>
        <begin position="1032"/>
        <end position="1045"/>
    </location>
</feature>
<dbReference type="PANTHER" id="PTHR11214">
    <property type="entry name" value="BETA-1,3-N-ACETYLGLUCOSAMINYLTRANSFERASE"/>
    <property type="match status" value="1"/>
</dbReference>
<name>A0A2A6D0E5_PRIPA</name>
<dbReference type="GO" id="GO:0000139">
    <property type="term" value="C:Golgi membrane"/>
    <property type="evidence" value="ECO:0000318"/>
    <property type="project" value="GO_Central"/>
</dbReference>
<keyword evidence="4" id="KW-0808">Transferase</keyword>
<feature type="compositionally biased region" description="Basic and acidic residues" evidence="10">
    <location>
        <begin position="1070"/>
        <end position="1108"/>
    </location>
</feature>
<gene>
    <name evidence="11" type="primary">WBGene00106973</name>
</gene>
<evidence type="ECO:0000256" key="3">
    <source>
        <dbReference type="ARBA" id="ARBA00022676"/>
    </source>
</evidence>
<feature type="compositionally biased region" description="Polar residues" evidence="10">
    <location>
        <begin position="757"/>
        <end position="769"/>
    </location>
</feature>
<feature type="compositionally biased region" description="Polar residues" evidence="10">
    <location>
        <begin position="592"/>
        <end position="604"/>
    </location>
</feature>
<feature type="compositionally biased region" description="Low complexity" evidence="10">
    <location>
        <begin position="636"/>
        <end position="660"/>
    </location>
</feature>
<evidence type="ECO:0000256" key="2">
    <source>
        <dbReference type="ARBA" id="ARBA00008661"/>
    </source>
</evidence>
<dbReference type="EnsemblMetazoa" id="PPA17419.1">
    <property type="protein sequence ID" value="PPA17419.1"/>
    <property type="gene ID" value="WBGene00106973"/>
</dbReference>
<protein>
    <submittedName>
        <fullName evidence="11">Uncharacterized protein</fullName>
    </submittedName>
</protein>
<proteinExistence type="inferred from homology"/>
<evidence type="ECO:0000256" key="9">
    <source>
        <dbReference type="ARBA" id="ARBA00023136"/>
    </source>
</evidence>
<dbReference type="GO" id="GO:0016757">
    <property type="term" value="F:glycosyltransferase activity"/>
    <property type="evidence" value="ECO:0000318"/>
    <property type="project" value="GO_Central"/>
</dbReference>
<reference evidence="11" key="2">
    <citation type="submission" date="2022-06" db="UniProtKB">
        <authorList>
            <consortium name="EnsemblMetazoa"/>
        </authorList>
    </citation>
    <scope>IDENTIFICATION</scope>
    <source>
        <strain evidence="11">PS312</strain>
    </source>
</reference>
<dbReference type="Pfam" id="PF01762">
    <property type="entry name" value="Galactosyl_T"/>
    <property type="match status" value="1"/>
</dbReference>
<accession>A0A2A6D0E5</accession>
<feature type="region of interest" description="Disordered" evidence="10">
    <location>
        <begin position="503"/>
        <end position="530"/>
    </location>
</feature>
<dbReference type="GO" id="GO:0006493">
    <property type="term" value="P:protein O-linked glycosylation"/>
    <property type="evidence" value="ECO:0000318"/>
    <property type="project" value="GO_Central"/>
</dbReference>
<keyword evidence="12" id="KW-1185">Reference proteome</keyword>
<dbReference type="Gene3D" id="3.90.550.50">
    <property type="match status" value="1"/>
</dbReference>